<feature type="signal peptide" evidence="7">
    <location>
        <begin position="1"/>
        <end position="27"/>
    </location>
</feature>
<evidence type="ECO:0000256" key="3">
    <source>
        <dbReference type="ARBA" id="ARBA00022729"/>
    </source>
</evidence>
<keyword evidence="6" id="KW-0812">Transmembrane</keyword>
<evidence type="ECO:0000256" key="1">
    <source>
        <dbReference type="ARBA" id="ARBA00022512"/>
    </source>
</evidence>
<dbReference type="OrthoDB" id="9888388at2"/>
<dbReference type="Proteomes" id="UP000050898">
    <property type="component" value="Unassembled WGS sequence"/>
</dbReference>
<dbReference type="RefSeq" id="WP_010078175.1">
    <property type="nucleotide sequence ID" value="NZ_AYYH01000008.1"/>
</dbReference>
<keyword evidence="1" id="KW-0134">Cell wall</keyword>
<organism evidence="9 10">
    <name type="scientific">Liquorilactobacillus mali KCTC 3596 = DSM 20444</name>
    <dbReference type="NCBI Taxonomy" id="1046596"/>
    <lineage>
        <taxon>Bacteria</taxon>
        <taxon>Bacillati</taxon>
        <taxon>Bacillota</taxon>
        <taxon>Bacilli</taxon>
        <taxon>Lactobacillales</taxon>
        <taxon>Lactobacillaceae</taxon>
        <taxon>Liquorilactobacillus</taxon>
    </lineage>
</organism>
<feature type="compositionally biased region" description="Polar residues" evidence="5">
    <location>
        <begin position="409"/>
        <end position="425"/>
    </location>
</feature>
<feature type="domain" description="Gram-positive cocci surface proteins LPxTG" evidence="8">
    <location>
        <begin position="424"/>
        <end position="461"/>
    </location>
</feature>
<evidence type="ECO:0000256" key="6">
    <source>
        <dbReference type="SAM" id="Phobius"/>
    </source>
</evidence>
<protein>
    <recommendedName>
        <fullName evidence="8">Gram-positive cocci surface proteins LPxTG domain-containing protein</fullName>
    </recommendedName>
</protein>
<keyword evidence="6" id="KW-1133">Transmembrane helix</keyword>
<evidence type="ECO:0000313" key="9">
    <source>
        <dbReference type="EMBL" id="KRN10607.1"/>
    </source>
</evidence>
<gene>
    <name evidence="9" type="ORF">FD00_GL002356</name>
</gene>
<keyword evidence="3 7" id="KW-0732">Signal</keyword>
<evidence type="ECO:0000256" key="4">
    <source>
        <dbReference type="ARBA" id="ARBA00023088"/>
    </source>
</evidence>
<comment type="caution">
    <text evidence="9">The sequence shown here is derived from an EMBL/GenBank/DDBJ whole genome shotgun (WGS) entry which is preliminary data.</text>
</comment>
<feature type="compositionally biased region" description="Low complexity" evidence="5">
    <location>
        <begin position="395"/>
        <end position="408"/>
    </location>
</feature>
<feature type="chain" id="PRO_5006416431" description="Gram-positive cocci surface proteins LPxTG domain-containing protein" evidence="7">
    <location>
        <begin position="28"/>
        <end position="461"/>
    </location>
</feature>
<evidence type="ECO:0000259" key="8">
    <source>
        <dbReference type="PROSITE" id="PS50847"/>
    </source>
</evidence>
<keyword evidence="10" id="KW-1185">Reference proteome</keyword>
<evidence type="ECO:0000313" key="10">
    <source>
        <dbReference type="Proteomes" id="UP000050898"/>
    </source>
</evidence>
<evidence type="ECO:0000256" key="7">
    <source>
        <dbReference type="SAM" id="SignalP"/>
    </source>
</evidence>
<dbReference type="EMBL" id="AYYH01000008">
    <property type="protein sequence ID" value="KRN10607.1"/>
    <property type="molecule type" value="Genomic_DNA"/>
</dbReference>
<keyword evidence="4" id="KW-0572">Peptidoglycan-anchor</keyword>
<reference evidence="9 10" key="1">
    <citation type="journal article" date="2015" name="Genome Announc.">
        <title>Expanding the biotechnology potential of lactobacilli through comparative genomics of 213 strains and associated genera.</title>
        <authorList>
            <person name="Sun Z."/>
            <person name="Harris H.M."/>
            <person name="McCann A."/>
            <person name="Guo C."/>
            <person name="Argimon S."/>
            <person name="Zhang W."/>
            <person name="Yang X."/>
            <person name="Jeffery I.B."/>
            <person name="Cooney J.C."/>
            <person name="Kagawa T.F."/>
            <person name="Liu W."/>
            <person name="Song Y."/>
            <person name="Salvetti E."/>
            <person name="Wrobel A."/>
            <person name="Rasinkangas P."/>
            <person name="Parkhill J."/>
            <person name="Rea M.C."/>
            <person name="O'Sullivan O."/>
            <person name="Ritari J."/>
            <person name="Douillard F.P."/>
            <person name="Paul Ross R."/>
            <person name="Yang R."/>
            <person name="Briner A.E."/>
            <person name="Felis G.E."/>
            <person name="de Vos W.M."/>
            <person name="Barrangou R."/>
            <person name="Klaenhammer T.R."/>
            <person name="Caufield P.W."/>
            <person name="Cui Y."/>
            <person name="Zhang H."/>
            <person name="O'Toole P.W."/>
        </authorList>
    </citation>
    <scope>NUCLEOTIDE SEQUENCE [LARGE SCALE GENOMIC DNA]</scope>
    <source>
        <strain evidence="9 10">DSM 20444</strain>
    </source>
</reference>
<dbReference type="GeneID" id="98317074"/>
<evidence type="ECO:0000256" key="2">
    <source>
        <dbReference type="ARBA" id="ARBA00022525"/>
    </source>
</evidence>
<feature type="transmembrane region" description="Helical" evidence="6">
    <location>
        <begin position="432"/>
        <end position="456"/>
    </location>
</feature>
<accession>A0A0R2E2U3</accession>
<dbReference type="Pfam" id="PF00746">
    <property type="entry name" value="Gram_pos_anchor"/>
    <property type="match status" value="1"/>
</dbReference>
<sequence length="461" mass="47013">MKKKFVFVLMIAFAFFTLAFKTANANADSVKVLPSGTYTLNVGYYKDEATTTASSMDNMWGTSVQLVVDSSNEAKLIFSQVSGMSIMTGANFDGHSLVEKSEGNTGTWTASLTSQEALDLVNGDVYLADVSYSSGGYNGNPSFYVKINSGVPDAVIKTTSDADSSSSSSASSSSSSASSSGASSSNATSTSSSSASSSSAPSSNATSTSSSSSAASSSSVSSSNASSISSSAASTNSVETATVEYHQVDGNGNDLNVLSMIQEDGIWDTTIKIQKNADGTATVTITQGKMMDYMTTVKFDGVEMTKNVASADATSGTWTAVLSKEKAADLTAGNKILLDMTYTVPNMFTHNVQALAVIKSITGGTSVETDNDGKAATTGGNGDIEDVVAPAKAVSTDPSDSSSSTDGSVNLSADSSVKSSGTTLPQTGESNYSYASILGVLALITAVGLGGTLLSIRRFSK</sequence>
<feature type="region of interest" description="Disordered" evidence="5">
    <location>
        <begin position="392"/>
        <end position="425"/>
    </location>
</feature>
<keyword evidence="2" id="KW-0964">Secreted</keyword>
<dbReference type="AlphaFoldDB" id="A0A0R2E2U3"/>
<feature type="region of interest" description="Disordered" evidence="5">
    <location>
        <begin position="158"/>
        <end position="233"/>
    </location>
</feature>
<dbReference type="PROSITE" id="PS50847">
    <property type="entry name" value="GRAM_POS_ANCHORING"/>
    <property type="match status" value="1"/>
</dbReference>
<dbReference type="InterPro" id="IPR019931">
    <property type="entry name" value="LPXTG_anchor"/>
</dbReference>
<evidence type="ECO:0000256" key="5">
    <source>
        <dbReference type="SAM" id="MobiDB-lite"/>
    </source>
</evidence>
<dbReference type="PATRIC" id="fig|1046596.6.peg.2477"/>
<dbReference type="NCBIfam" id="TIGR01167">
    <property type="entry name" value="LPXTG_anchor"/>
    <property type="match status" value="1"/>
</dbReference>
<proteinExistence type="predicted"/>
<keyword evidence="6" id="KW-0472">Membrane</keyword>
<name>A0A0R2E2U3_9LACO</name>